<evidence type="ECO:0000259" key="2">
    <source>
        <dbReference type="PROSITE" id="PS51903"/>
    </source>
</evidence>
<dbReference type="PANTHER" id="PTHR47016">
    <property type="entry name" value="ATP-DEPENDENT CLP PROTEASE ATP-BINDING SUBUNIT CLPT1, CHLOROPLASTIC"/>
    <property type="match status" value="1"/>
</dbReference>
<reference evidence="3 4" key="1">
    <citation type="submission" date="2016-09" db="EMBL/GenBank/DDBJ databases">
        <title>The draft genome of Dichanthelium oligosanthes: A C3 panicoid grass species.</title>
        <authorList>
            <person name="Studer A.J."/>
            <person name="Schnable J.C."/>
            <person name="Brutnell T.P."/>
        </authorList>
    </citation>
    <scope>NUCLEOTIDE SEQUENCE [LARGE SCALE GENOMIC DNA]</scope>
    <source>
        <strain evidence="4">cv. Kellogg 1175</strain>
        <tissue evidence="3">Leaf</tissue>
    </source>
</reference>
<evidence type="ECO:0000313" key="3">
    <source>
        <dbReference type="EMBL" id="OEL27603.1"/>
    </source>
</evidence>
<dbReference type="STRING" id="888268.A0A1E5VR64"/>
<dbReference type="PROSITE" id="PS51903">
    <property type="entry name" value="CLP_R"/>
    <property type="match status" value="1"/>
</dbReference>
<dbReference type="OrthoDB" id="2014724at2759"/>
<comment type="caution">
    <text evidence="3">The sequence shown here is derived from an EMBL/GenBank/DDBJ whole genome shotgun (WGS) entry which is preliminary data.</text>
</comment>
<keyword evidence="3" id="KW-0378">Hydrolase</keyword>
<organism evidence="3 4">
    <name type="scientific">Dichanthelium oligosanthes</name>
    <dbReference type="NCBI Taxonomy" id="888268"/>
    <lineage>
        <taxon>Eukaryota</taxon>
        <taxon>Viridiplantae</taxon>
        <taxon>Streptophyta</taxon>
        <taxon>Embryophyta</taxon>
        <taxon>Tracheophyta</taxon>
        <taxon>Spermatophyta</taxon>
        <taxon>Magnoliopsida</taxon>
        <taxon>Liliopsida</taxon>
        <taxon>Poales</taxon>
        <taxon>Poaceae</taxon>
        <taxon>PACMAD clade</taxon>
        <taxon>Panicoideae</taxon>
        <taxon>Panicodae</taxon>
        <taxon>Paniceae</taxon>
        <taxon>Dichantheliinae</taxon>
        <taxon>Dichanthelium</taxon>
    </lineage>
</organism>
<dbReference type="AlphaFoldDB" id="A0A1E5VR64"/>
<gene>
    <name evidence="3" type="ORF">BAE44_0011378</name>
</gene>
<dbReference type="GO" id="GO:0005524">
    <property type="term" value="F:ATP binding"/>
    <property type="evidence" value="ECO:0007669"/>
    <property type="project" value="UniProtKB-KW"/>
</dbReference>
<dbReference type="Gene3D" id="1.10.1780.10">
    <property type="entry name" value="Clp, N-terminal domain"/>
    <property type="match status" value="1"/>
</dbReference>
<dbReference type="GO" id="GO:0006508">
    <property type="term" value="P:proteolysis"/>
    <property type="evidence" value="ECO:0007669"/>
    <property type="project" value="UniProtKB-KW"/>
</dbReference>
<dbReference type="EMBL" id="LWDX02032133">
    <property type="protein sequence ID" value="OEL27603.1"/>
    <property type="molecule type" value="Genomic_DNA"/>
</dbReference>
<evidence type="ECO:0000256" key="1">
    <source>
        <dbReference type="PROSITE-ProRule" id="PRU01251"/>
    </source>
</evidence>
<keyword evidence="1" id="KW-0677">Repeat</keyword>
<dbReference type="Pfam" id="PF02861">
    <property type="entry name" value="Clp_N"/>
    <property type="match status" value="1"/>
</dbReference>
<proteinExistence type="predicted"/>
<keyword evidence="3" id="KW-0547">Nucleotide-binding</keyword>
<keyword evidence="4" id="KW-1185">Reference proteome</keyword>
<accession>A0A1E5VR64</accession>
<protein>
    <submittedName>
        <fullName evidence="3">ATP-dependent Clp protease ATP-binding subunit CLPT1, chloroplastic</fullName>
    </submittedName>
</protein>
<dbReference type="InterPro" id="IPR044217">
    <property type="entry name" value="CLPT1/2"/>
</dbReference>
<dbReference type="GO" id="GO:0008233">
    <property type="term" value="F:peptidase activity"/>
    <property type="evidence" value="ECO:0007669"/>
    <property type="project" value="UniProtKB-KW"/>
</dbReference>
<dbReference type="SUPFAM" id="SSF81923">
    <property type="entry name" value="Double Clp-N motif"/>
    <property type="match status" value="1"/>
</dbReference>
<evidence type="ECO:0000313" key="4">
    <source>
        <dbReference type="Proteomes" id="UP000095767"/>
    </source>
</evidence>
<dbReference type="InterPro" id="IPR004176">
    <property type="entry name" value="Clp_R_N"/>
</dbReference>
<keyword evidence="3" id="KW-0067">ATP-binding</keyword>
<name>A0A1E5VR64_9POAL</name>
<dbReference type="PANTHER" id="PTHR47016:SF1">
    <property type="entry name" value="ATP-DEPENDENT CLP PROTEASE ATP-BINDING SUBUNIT CLPT1, CHLOROPLASTIC"/>
    <property type="match status" value="1"/>
</dbReference>
<keyword evidence="3" id="KW-0645">Protease</keyword>
<dbReference type="Proteomes" id="UP000095767">
    <property type="component" value="Unassembled WGS sequence"/>
</dbReference>
<feature type="domain" description="Clp R" evidence="2">
    <location>
        <begin position="77"/>
        <end position="222"/>
    </location>
</feature>
<sequence>MATAAQAAAAAFLSFLSSSPTHQTAPSSSVSLRATPILPVSLRAAAPRGPRLPSLLRGRRVGAVVAQLPTTHPEVASGDKKIRAVRSFAMAELEARKMRYPTTGTEGLLMGILVEGTSGAAKLLRANGITLLKVREEAANVLGKSEMFYFSPMHPPLTEAAQRSLDWAVNEKLKSGEDGEVTANHLLLGIWSDKESAGHKILASLGFDDEKARLLAKTVILCPLCKGRYFTIGSFHGFSNRLFTHSRPMERLQ</sequence>
<dbReference type="InterPro" id="IPR036628">
    <property type="entry name" value="Clp_N_dom_sf"/>
</dbReference>